<reference evidence="7" key="2">
    <citation type="journal article" date="2021" name="PeerJ">
        <title>Extensive microbial diversity within the chicken gut microbiome revealed by metagenomics and culture.</title>
        <authorList>
            <person name="Gilroy R."/>
            <person name="Ravi A."/>
            <person name="Getino M."/>
            <person name="Pursley I."/>
            <person name="Horton D.L."/>
            <person name="Alikhan N.F."/>
            <person name="Baker D."/>
            <person name="Gharbi K."/>
            <person name="Hall N."/>
            <person name="Watson M."/>
            <person name="Adriaenssens E.M."/>
            <person name="Foster-Nyarko E."/>
            <person name="Jarju S."/>
            <person name="Secka A."/>
            <person name="Antonio M."/>
            <person name="Oren A."/>
            <person name="Chaudhuri R.R."/>
            <person name="La Ragione R."/>
            <person name="Hildebrand F."/>
            <person name="Pallen M.J."/>
        </authorList>
    </citation>
    <scope>NUCLEOTIDE SEQUENCE</scope>
    <source>
        <strain evidence="7">ChiW16-3235</strain>
    </source>
</reference>
<dbReference type="PANTHER" id="PTHR15239:SF6">
    <property type="entry name" value="RIBOSOME QUALITY CONTROL COMPLEX SUBUNIT NEMF"/>
    <property type="match status" value="1"/>
</dbReference>
<evidence type="ECO:0000259" key="6">
    <source>
        <dbReference type="Pfam" id="PF05670"/>
    </source>
</evidence>
<evidence type="ECO:0000313" key="7">
    <source>
        <dbReference type="EMBL" id="HIR66418.1"/>
    </source>
</evidence>
<dbReference type="EMBL" id="DVHK01000001">
    <property type="protein sequence ID" value="HIR66418.1"/>
    <property type="molecule type" value="Genomic_DNA"/>
</dbReference>
<sequence length="556" mass="62697">MPQDAYTLRYVADGLNKTLADGKISKINMPEKDELSLIIYTHSGSVKLEICTSAKNCRISIGSAEKPNPAVAPNFCMLLRKHLQNAQIERVHQIDFERIVAIELNCFSEFSQTHMTLYCEIMGKYSNMVLVENGIILGALKQTTLEENAKRVLFSGAKYTLPPTQGKASPLSLDALQEVFGTTARGEKFICDNVEGIAYSTAAEMCAYYGGDVTAERVYEYVNSDDITPCVVYGEKGEPTDFKARTVIKNAKRYPDILSAQRDYYNYVYVKTTFENAQRRLESALHAAVKKTEKRLAQINAKLLECESADEIKLKGELITANIYRIERGMASFEADDYYSEQPRKIKISLDRQLTPSQNAQKYYKRYAKMKRTVQVLSVQKRETEERLDYLNSIEAHICAAECTDDLKEIQGELVADGLIKAPAEKNAKKKKAPEAAPFRQYEIDGFKVLAGRNNMQNDRLLKTLSPDDIWLHTNRYHSSHVGIITGGEKVPDETIAKAAAICAYYSEARERDKVTVDYAQRKFVKKPPKANSGFVTYTDYSNIIVSPDPHRECSV</sequence>
<comment type="similarity">
    <text evidence="5">Belongs to the NEMF family.</text>
</comment>
<dbReference type="GO" id="GO:0000049">
    <property type="term" value="F:tRNA binding"/>
    <property type="evidence" value="ECO:0007669"/>
    <property type="project" value="UniProtKB-UniRule"/>
</dbReference>
<dbReference type="GO" id="GO:0019843">
    <property type="term" value="F:rRNA binding"/>
    <property type="evidence" value="ECO:0007669"/>
    <property type="project" value="UniProtKB-UniRule"/>
</dbReference>
<reference evidence="7" key="1">
    <citation type="submission" date="2020-10" db="EMBL/GenBank/DDBJ databases">
        <authorList>
            <person name="Gilroy R."/>
        </authorList>
    </citation>
    <scope>NUCLEOTIDE SEQUENCE</scope>
    <source>
        <strain evidence="7">ChiW16-3235</strain>
    </source>
</reference>
<keyword evidence="4 5" id="KW-0648">Protein biosynthesis</keyword>
<keyword evidence="1 5" id="KW-0820">tRNA-binding</keyword>
<dbReference type="Pfam" id="PF05670">
    <property type="entry name" value="NFACT-R_1"/>
    <property type="match status" value="1"/>
</dbReference>
<accession>A0A9D1E4K2</accession>
<dbReference type="Pfam" id="PF05833">
    <property type="entry name" value="NFACT_N"/>
    <property type="match status" value="1"/>
</dbReference>
<evidence type="ECO:0000256" key="4">
    <source>
        <dbReference type="ARBA" id="ARBA00022917"/>
    </source>
</evidence>
<dbReference type="GO" id="GO:1990112">
    <property type="term" value="C:RQC complex"/>
    <property type="evidence" value="ECO:0007669"/>
    <property type="project" value="TreeGrafter"/>
</dbReference>
<dbReference type="PANTHER" id="PTHR15239">
    <property type="entry name" value="NUCLEAR EXPORT MEDIATOR FACTOR NEMF"/>
    <property type="match status" value="1"/>
</dbReference>
<dbReference type="HAMAP" id="MF_00844_B">
    <property type="entry name" value="RqcH_B"/>
    <property type="match status" value="1"/>
</dbReference>
<evidence type="ECO:0000256" key="2">
    <source>
        <dbReference type="ARBA" id="ARBA00022730"/>
    </source>
</evidence>
<comment type="caution">
    <text evidence="7">The sequence shown here is derived from an EMBL/GenBank/DDBJ whole genome shotgun (WGS) entry which is preliminary data.</text>
</comment>
<dbReference type="Gene3D" id="2.30.310.10">
    <property type="entry name" value="ibrinogen binding protein from staphylococcus aureus domain"/>
    <property type="match status" value="1"/>
</dbReference>
<evidence type="ECO:0000313" key="8">
    <source>
        <dbReference type="Proteomes" id="UP000823913"/>
    </source>
</evidence>
<evidence type="ECO:0000256" key="1">
    <source>
        <dbReference type="ARBA" id="ARBA00022555"/>
    </source>
</evidence>
<keyword evidence="2 5" id="KW-0699">rRNA-binding</keyword>
<dbReference type="InterPro" id="IPR043682">
    <property type="entry name" value="RqcH_bacterial"/>
</dbReference>
<protein>
    <recommendedName>
        <fullName evidence="5">Rqc2 homolog RqcH</fullName>
        <shortName evidence="5">RqcH</shortName>
    </recommendedName>
</protein>
<dbReference type="InterPro" id="IPR008532">
    <property type="entry name" value="NFACT_RNA-bd"/>
</dbReference>
<name>A0A9D1E4K2_9FIRM</name>
<dbReference type="Proteomes" id="UP000823913">
    <property type="component" value="Unassembled WGS sequence"/>
</dbReference>
<dbReference type="GO" id="GO:0043023">
    <property type="term" value="F:ribosomal large subunit binding"/>
    <property type="evidence" value="ECO:0007669"/>
    <property type="project" value="UniProtKB-UniRule"/>
</dbReference>
<organism evidence="7 8">
    <name type="scientific">Candidatus Coproplasma avicola</name>
    <dbReference type="NCBI Taxonomy" id="2840744"/>
    <lineage>
        <taxon>Bacteria</taxon>
        <taxon>Bacillati</taxon>
        <taxon>Bacillota</taxon>
        <taxon>Clostridia</taxon>
        <taxon>Eubacteriales</taxon>
        <taxon>Candidatus Coproplasma</taxon>
    </lineage>
</organism>
<gene>
    <name evidence="5" type="primary">rqcH</name>
    <name evidence="7" type="ORF">IAB94_00040</name>
</gene>
<keyword evidence="3 5" id="KW-0694">RNA-binding</keyword>
<feature type="domain" description="NFACT RNA-binding" evidence="6">
    <location>
        <begin position="443"/>
        <end position="530"/>
    </location>
</feature>
<dbReference type="InterPro" id="IPR051608">
    <property type="entry name" value="RQC_Subunit_NEMF"/>
</dbReference>
<evidence type="ECO:0000256" key="3">
    <source>
        <dbReference type="ARBA" id="ARBA00022884"/>
    </source>
</evidence>
<comment type="function">
    <text evidence="5">Key component of the ribosome quality control system (RQC), a ribosome-associated complex that mediates the extraction of incompletely synthesized nascent chains from stalled ribosomes and their subsequent degradation. RqcH recruits Ala-charged tRNA, and with RqcP directs the elongation of stalled nascent chains on 50S ribosomal subunits, leading to non-templated C-terminal alanine extensions (Ala tail). The Ala tail promotes nascent chain degradation. May add between 1 and at least 8 Ala residues. Binds to stalled 50S ribosomal subunits.</text>
</comment>
<proteinExistence type="inferred from homology"/>
<dbReference type="GO" id="GO:0072344">
    <property type="term" value="P:rescue of stalled ribosome"/>
    <property type="evidence" value="ECO:0007669"/>
    <property type="project" value="UniProtKB-UniRule"/>
</dbReference>
<comment type="subunit">
    <text evidence="5">Associates with stalled 50S ribosomal subunits. Binds to RqcP.</text>
</comment>
<evidence type="ECO:0000256" key="5">
    <source>
        <dbReference type="HAMAP-Rule" id="MF_00844"/>
    </source>
</evidence>
<dbReference type="AlphaFoldDB" id="A0A9D1E4K2"/>